<keyword evidence="4" id="KW-1185">Reference proteome</keyword>
<comment type="pathway">
    <text evidence="1">Mycotoxin biosynthesis.</text>
</comment>
<reference evidence="3" key="1">
    <citation type="journal article" date="2020" name="Stud. Mycol.">
        <title>101 Dothideomycetes genomes: a test case for predicting lifestyles and emergence of pathogens.</title>
        <authorList>
            <person name="Haridas S."/>
            <person name="Albert R."/>
            <person name="Binder M."/>
            <person name="Bloem J."/>
            <person name="Labutti K."/>
            <person name="Salamov A."/>
            <person name="Andreopoulos B."/>
            <person name="Baker S."/>
            <person name="Barry K."/>
            <person name="Bills G."/>
            <person name="Bluhm B."/>
            <person name="Cannon C."/>
            <person name="Castanera R."/>
            <person name="Culley D."/>
            <person name="Daum C."/>
            <person name="Ezra D."/>
            <person name="Gonzalez J."/>
            <person name="Henrissat B."/>
            <person name="Kuo A."/>
            <person name="Liang C."/>
            <person name="Lipzen A."/>
            <person name="Lutzoni F."/>
            <person name="Magnuson J."/>
            <person name="Mondo S."/>
            <person name="Nolan M."/>
            <person name="Ohm R."/>
            <person name="Pangilinan J."/>
            <person name="Park H.-J."/>
            <person name="Ramirez L."/>
            <person name="Alfaro M."/>
            <person name="Sun H."/>
            <person name="Tritt A."/>
            <person name="Yoshinaga Y."/>
            <person name="Zwiers L.-H."/>
            <person name="Turgeon B."/>
            <person name="Goodwin S."/>
            <person name="Spatafora J."/>
            <person name="Crous P."/>
            <person name="Grigoriev I."/>
        </authorList>
    </citation>
    <scope>NUCLEOTIDE SEQUENCE</scope>
    <source>
        <strain evidence="3">CBS 473.64</strain>
    </source>
</reference>
<protein>
    <submittedName>
        <fullName evidence="3">Uncharacterized protein</fullName>
    </submittedName>
</protein>
<dbReference type="PANTHER" id="PTHR33365">
    <property type="entry name" value="YALI0B05434P"/>
    <property type="match status" value="1"/>
</dbReference>
<dbReference type="GO" id="GO:0043386">
    <property type="term" value="P:mycotoxin biosynthetic process"/>
    <property type="evidence" value="ECO:0007669"/>
    <property type="project" value="InterPro"/>
</dbReference>
<evidence type="ECO:0000313" key="3">
    <source>
        <dbReference type="EMBL" id="KAF2636765.1"/>
    </source>
</evidence>
<feature type="non-terminal residue" evidence="3">
    <location>
        <position position="1"/>
    </location>
</feature>
<dbReference type="OrthoDB" id="3687641at2759"/>
<dbReference type="PANTHER" id="PTHR33365:SF4">
    <property type="entry name" value="CYCLOCHLOROTINE BIOSYNTHESIS PROTEIN O"/>
    <property type="match status" value="1"/>
</dbReference>
<accession>A0A6A6RNM6</accession>
<name>A0A6A6RNM6_9PLEO</name>
<comment type="similarity">
    <text evidence="2">Belongs to the ustYa family.</text>
</comment>
<dbReference type="AlphaFoldDB" id="A0A6A6RNM6"/>
<gene>
    <name evidence="3" type="ORF">P280DRAFT_408336</name>
</gene>
<evidence type="ECO:0000313" key="4">
    <source>
        <dbReference type="Proteomes" id="UP000799753"/>
    </source>
</evidence>
<sequence length="137" mass="15484">VAMNVYVTPEEERYLGGGMWLDPETGMHIGLVSVLHDLHCVNMLRKAMYPDYYSDMKDATLQPHLEHCVDALRLSLMCAGDMTLIPTVPSNASRPFEALFETTHTCRDFDALKEWAISRDAADSDYIEKARTLQSNT</sequence>
<dbReference type="Pfam" id="PF11807">
    <property type="entry name" value="UstYa"/>
    <property type="match status" value="1"/>
</dbReference>
<organism evidence="3 4">
    <name type="scientific">Massarina eburnea CBS 473.64</name>
    <dbReference type="NCBI Taxonomy" id="1395130"/>
    <lineage>
        <taxon>Eukaryota</taxon>
        <taxon>Fungi</taxon>
        <taxon>Dikarya</taxon>
        <taxon>Ascomycota</taxon>
        <taxon>Pezizomycotina</taxon>
        <taxon>Dothideomycetes</taxon>
        <taxon>Pleosporomycetidae</taxon>
        <taxon>Pleosporales</taxon>
        <taxon>Massarineae</taxon>
        <taxon>Massarinaceae</taxon>
        <taxon>Massarina</taxon>
    </lineage>
</organism>
<dbReference type="Proteomes" id="UP000799753">
    <property type="component" value="Unassembled WGS sequence"/>
</dbReference>
<dbReference type="EMBL" id="MU006796">
    <property type="protein sequence ID" value="KAF2636765.1"/>
    <property type="molecule type" value="Genomic_DNA"/>
</dbReference>
<proteinExistence type="inferred from homology"/>
<evidence type="ECO:0000256" key="2">
    <source>
        <dbReference type="ARBA" id="ARBA00035112"/>
    </source>
</evidence>
<evidence type="ECO:0000256" key="1">
    <source>
        <dbReference type="ARBA" id="ARBA00004685"/>
    </source>
</evidence>
<dbReference type="InterPro" id="IPR021765">
    <property type="entry name" value="UstYa-like"/>
</dbReference>